<keyword evidence="2" id="KW-1185">Reference proteome</keyword>
<evidence type="ECO:0000313" key="2">
    <source>
        <dbReference type="Proteomes" id="UP000324585"/>
    </source>
</evidence>
<dbReference type="AlphaFoldDB" id="A0A5J4YMQ7"/>
<reference evidence="2" key="1">
    <citation type="journal article" date="2019" name="Nat. Commun.">
        <title>Expansion of phycobilisome linker gene families in mesophilic red algae.</title>
        <authorList>
            <person name="Lee J."/>
            <person name="Kim D."/>
            <person name="Bhattacharya D."/>
            <person name="Yoon H.S."/>
        </authorList>
    </citation>
    <scope>NUCLEOTIDE SEQUENCE [LARGE SCALE GENOMIC DNA]</scope>
    <source>
        <strain evidence="2">CCMP 1328</strain>
    </source>
</reference>
<protein>
    <submittedName>
        <fullName evidence="1">Uncharacterized protein</fullName>
    </submittedName>
</protein>
<name>A0A5J4YMQ7_PORPP</name>
<proteinExistence type="predicted"/>
<dbReference type="Proteomes" id="UP000324585">
    <property type="component" value="Unassembled WGS sequence"/>
</dbReference>
<gene>
    <name evidence="1" type="ORF">FVE85_3760</name>
</gene>
<accession>A0A5J4YMQ7</accession>
<sequence>MVRCFMRTSAHGQQGRSRPRVTILVLPSSSARIADTKLPNPTFLHSFTSFSPLSLIFALKRHGLNTLPFSQTNRTAHLFCWPMHESANKMEKALSKTSEKMANDSKFGSFGMKALPRSIKISSKLAVQYKRRSTDSPGLEELHLTPWGAILAFRAKRKDVFTVSQSQATA</sequence>
<organism evidence="1 2">
    <name type="scientific">Porphyridium purpureum</name>
    <name type="common">Red alga</name>
    <name type="synonym">Porphyridium cruentum</name>
    <dbReference type="NCBI Taxonomy" id="35688"/>
    <lineage>
        <taxon>Eukaryota</taxon>
        <taxon>Rhodophyta</taxon>
        <taxon>Bangiophyceae</taxon>
        <taxon>Porphyridiales</taxon>
        <taxon>Porphyridiaceae</taxon>
        <taxon>Porphyridium</taxon>
    </lineage>
</organism>
<dbReference type="EMBL" id="VRMN01000010">
    <property type="protein sequence ID" value="KAA8492322.1"/>
    <property type="molecule type" value="Genomic_DNA"/>
</dbReference>
<comment type="caution">
    <text evidence="1">The sequence shown here is derived from an EMBL/GenBank/DDBJ whole genome shotgun (WGS) entry which is preliminary data.</text>
</comment>
<evidence type="ECO:0000313" key="1">
    <source>
        <dbReference type="EMBL" id="KAA8492322.1"/>
    </source>
</evidence>